<protein>
    <submittedName>
        <fullName evidence="4">HlyD family efflux transporter periplasmic adaptor subunit</fullName>
    </submittedName>
</protein>
<dbReference type="GO" id="GO:0030313">
    <property type="term" value="C:cell envelope"/>
    <property type="evidence" value="ECO:0007669"/>
    <property type="project" value="UniProtKB-SubCell"/>
</dbReference>
<evidence type="ECO:0000313" key="4">
    <source>
        <dbReference type="EMBL" id="MQA41508.1"/>
    </source>
</evidence>
<comment type="subcellular location">
    <subcellularLocation>
        <location evidence="1">Cell envelope</location>
    </subcellularLocation>
</comment>
<reference evidence="4 5" key="1">
    <citation type="submission" date="2019-10" db="EMBL/GenBank/DDBJ databases">
        <title>Two novel species isolated from a subtropical stream in China.</title>
        <authorList>
            <person name="Lu H."/>
        </authorList>
    </citation>
    <scope>NUCLEOTIDE SEQUENCE [LARGE SCALE GENOMIC DNA]</scope>
    <source>
        <strain evidence="4 5">FT29W</strain>
    </source>
</reference>
<dbReference type="AlphaFoldDB" id="A0A6A7N9E0"/>
<gene>
    <name evidence="4" type="ORF">GEV02_25510</name>
</gene>
<keyword evidence="3" id="KW-0732">Signal</keyword>
<evidence type="ECO:0000256" key="3">
    <source>
        <dbReference type="SAM" id="SignalP"/>
    </source>
</evidence>
<keyword evidence="5" id="KW-1185">Reference proteome</keyword>
<dbReference type="RefSeq" id="WP_152840733.1">
    <property type="nucleotide sequence ID" value="NZ_WHUG01000013.1"/>
</dbReference>
<feature type="chain" id="PRO_5025671501" evidence="3">
    <location>
        <begin position="24"/>
        <end position="402"/>
    </location>
</feature>
<feature type="signal peptide" evidence="3">
    <location>
        <begin position="1"/>
        <end position="23"/>
    </location>
</feature>
<accession>A0A6A7N9E0</accession>
<dbReference type="Proteomes" id="UP000440498">
    <property type="component" value="Unassembled WGS sequence"/>
</dbReference>
<dbReference type="Gene3D" id="2.40.420.20">
    <property type="match status" value="1"/>
</dbReference>
<dbReference type="InterPro" id="IPR050465">
    <property type="entry name" value="UPF0194_transport"/>
</dbReference>
<dbReference type="PANTHER" id="PTHR32347">
    <property type="entry name" value="EFFLUX SYSTEM COMPONENT YKNX-RELATED"/>
    <property type="match status" value="1"/>
</dbReference>
<keyword evidence="2" id="KW-0175">Coiled coil</keyword>
<dbReference type="EMBL" id="WHUG01000013">
    <property type="protein sequence ID" value="MQA41508.1"/>
    <property type="molecule type" value="Genomic_DNA"/>
</dbReference>
<proteinExistence type="predicted"/>
<dbReference type="Gene3D" id="2.40.30.170">
    <property type="match status" value="1"/>
</dbReference>
<organism evidence="4 5">
    <name type="scientific">Rugamonas aquatica</name>
    <dbReference type="NCBI Taxonomy" id="2743357"/>
    <lineage>
        <taxon>Bacteria</taxon>
        <taxon>Pseudomonadati</taxon>
        <taxon>Pseudomonadota</taxon>
        <taxon>Betaproteobacteria</taxon>
        <taxon>Burkholderiales</taxon>
        <taxon>Oxalobacteraceae</taxon>
        <taxon>Telluria group</taxon>
        <taxon>Rugamonas</taxon>
    </lineage>
</organism>
<evidence type="ECO:0000256" key="2">
    <source>
        <dbReference type="ARBA" id="ARBA00023054"/>
    </source>
</evidence>
<sequence length="402" mass="41907">MNKHLLSAAAVLALAGCGDSATTAPGAIETLAARPWSETLAVDGEIKAAASTTLPVPGSGWSSRVLVSMVADGSAVRKGDVVARFDAPQARMELSQAELELLRKTIAEAGNTGNAAVERSTLAGERAKVEDDLGLSQRYAKVDLTIFARNTILDALADVGFLSTKRTYLDWKGGQAQARTAAQDAVLHSQRDSVELGAKRNRDSLAGLELVAPHDGVFLLVPRWDGAKPEVGASQSAGQEFGMLPDLHQLVAHFSVAEGQAYGLKPGLPVQVRLAGTGTALTLTVTRVGSSASTTSQESPVKYSDFDAAIPNDTALKLGLKPGQALRGSVQLVARPAALTVPNLALVQEGAGYAVYTDEQGKPVRHKIELGQRGPVRSELKSGLTAGARIVLLPPSTTAVKS</sequence>
<name>A0A6A7N9E0_9BURK</name>
<evidence type="ECO:0000256" key="1">
    <source>
        <dbReference type="ARBA" id="ARBA00004196"/>
    </source>
</evidence>
<dbReference type="PROSITE" id="PS51257">
    <property type="entry name" value="PROKAR_LIPOPROTEIN"/>
    <property type="match status" value="1"/>
</dbReference>
<dbReference type="PANTHER" id="PTHR32347:SF23">
    <property type="entry name" value="BLL5650 PROTEIN"/>
    <property type="match status" value="1"/>
</dbReference>
<evidence type="ECO:0000313" key="5">
    <source>
        <dbReference type="Proteomes" id="UP000440498"/>
    </source>
</evidence>
<comment type="caution">
    <text evidence="4">The sequence shown here is derived from an EMBL/GenBank/DDBJ whole genome shotgun (WGS) entry which is preliminary data.</text>
</comment>